<feature type="domain" description="Periplasmic binding protein" evidence="5">
    <location>
        <begin position="33"/>
        <end position="289"/>
    </location>
</feature>
<keyword evidence="7" id="KW-1185">Reference proteome</keyword>
<evidence type="ECO:0000313" key="6">
    <source>
        <dbReference type="EMBL" id="MDQ0467208.1"/>
    </source>
</evidence>
<dbReference type="PANTHER" id="PTHR46847:SF2">
    <property type="entry name" value="ABC TRANSPORTER SUGAR-BINDING PROTEIN"/>
    <property type="match status" value="1"/>
</dbReference>
<dbReference type="Pfam" id="PF13407">
    <property type="entry name" value="Peripla_BP_4"/>
    <property type="match status" value="1"/>
</dbReference>
<evidence type="ECO:0000256" key="2">
    <source>
        <dbReference type="ARBA" id="ARBA00007639"/>
    </source>
</evidence>
<accession>A0ABU0IYX2</accession>
<name>A0ABU0IYX2_9HYPH</name>
<reference evidence="6 7" key="1">
    <citation type="submission" date="2023-07" db="EMBL/GenBank/DDBJ databases">
        <title>Genomic Encyclopedia of Type Strains, Phase IV (KMG-IV): sequencing the most valuable type-strain genomes for metagenomic binning, comparative biology and taxonomic classification.</title>
        <authorList>
            <person name="Goeker M."/>
        </authorList>
    </citation>
    <scope>NUCLEOTIDE SEQUENCE [LARGE SCALE GENOMIC DNA]</scope>
    <source>
        <strain evidence="6 7">DSM 19619</strain>
    </source>
</reference>
<feature type="signal peptide" evidence="4">
    <location>
        <begin position="1"/>
        <end position="27"/>
    </location>
</feature>
<proteinExistence type="inferred from homology"/>
<comment type="similarity">
    <text evidence="2">Belongs to the bacterial solute-binding protein 2 family.</text>
</comment>
<dbReference type="PANTHER" id="PTHR46847">
    <property type="entry name" value="D-ALLOSE-BINDING PERIPLASMIC PROTEIN-RELATED"/>
    <property type="match status" value="1"/>
</dbReference>
<keyword evidence="3 4" id="KW-0732">Signal</keyword>
<sequence length="319" mass="33340">MRFLSHLAGIAMAGAALATGASGPTLAKDIRSVGISVGSLGNPGFVIIANTATRLIKKAYPQAQVTTVGYDYDLGKQVNQIDNFIAAGVDFILLNPGDPKAITPAIRKAQAAGIPVIAFDTVADGADAAVTTDNVMAGRISCQYIADKLNGKGSVIIENGPQVSAVVDRVTGCKAVFSKYPDIKILSDDQDAKGSRDGGLAVAQGYLTRFPKIDAIFTINDPQAIGTALAAKQANRGEFFITSVDGSPDIEAALKDPGLDMIKASASQDFYAIPKVSAQTGMDIVNGKKPEKTLLLIPSTLVTRENVGDYQGWNAKHDD</sequence>
<dbReference type="SUPFAM" id="SSF53822">
    <property type="entry name" value="Periplasmic binding protein-like I"/>
    <property type="match status" value="1"/>
</dbReference>
<dbReference type="EMBL" id="JAUSVX010000001">
    <property type="protein sequence ID" value="MDQ0467208.1"/>
    <property type="molecule type" value="Genomic_DNA"/>
</dbReference>
<dbReference type="CDD" id="cd06321">
    <property type="entry name" value="PBP1_ABC_sugar_binding-like"/>
    <property type="match status" value="1"/>
</dbReference>
<evidence type="ECO:0000256" key="3">
    <source>
        <dbReference type="ARBA" id="ARBA00022729"/>
    </source>
</evidence>
<dbReference type="Proteomes" id="UP001242480">
    <property type="component" value="Unassembled WGS sequence"/>
</dbReference>
<dbReference type="Gene3D" id="3.40.50.2300">
    <property type="match status" value="2"/>
</dbReference>
<comment type="subcellular location">
    <subcellularLocation>
        <location evidence="1">Cell envelope</location>
    </subcellularLocation>
</comment>
<comment type="caution">
    <text evidence="6">The sequence shown here is derived from an EMBL/GenBank/DDBJ whole genome shotgun (WGS) entry which is preliminary data.</text>
</comment>
<evidence type="ECO:0000259" key="5">
    <source>
        <dbReference type="Pfam" id="PF13407"/>
    </source>
</evidence>
<dbReference type="InterPro" id="IPR025997">
    <property type="entry name" value="SBP_2_dom"/>
</dbReference>
<evidence type="ECO:0000256" key="4">
    <source>
        <dbReference type="SAM" id="SignalP"/>
    </source>
</evidence>
<protein>
    <submittedName>
        <fullName evidence="6">Ribose transport system substrate-binding protein</fullName>
    </submittedName>
</protein>
<dbReference type="RefSeq" id="WP_307266562.1">
    <property type="nucleotide sequence ID" value="NZ_JAUSVX010000001.1"/>
</dbReference>
<dbReference type="InterPro" id="IPR028082">
    <property type="entry name" value="Peripla_BP_I"/>
</dbReference>
<organism evidence="6 7">
    <name type="scientific">Labrys wisconsinensis</name>
    <dbReference type="NCBI Taxonomy" id="425677"/>
    <lineage>
        <taxon>Bacteria</taxon>
        <taxon>Pseudomonadati</taxon>
        <taxon>Pseudomonadota</taxon>
        <taxon>Alphaproteobacteria</taxon>
        <taxon>Hyphomicrobiales</taxon>
        <taxon>Xanthobacteraceae</taxon>
        <taxon>Labrys</taxon>
    </lineage>
</organism>
<gene>
    <name evidence="6" type="ORF">QO011_000203</name>
</gene>
<feature type="chain" id="PRO_5045684869" evidence="4">
    <location>
        <begin position="28"/>
        <end position="319"/>
    </location>
</feature>
<evidence type="ECO:0000313" key="7">
    <source>
        <dbReference type="Proteomes" id="UP001242480"/>
    </source>
</evidence>
<evidence type="ECO:0000256" key="1">
    <source>
        <dbReference type="ARBA" id="ARBA00004196"/>
    </source>
</evidence>